<dbReference type="GO" id="GO:0015421">
    <property type="term" value="F:ABC-type oligopeptide transporter activity"/>
    <property type="evidence" value="ECO:0007669"/>
    <property type="project" value="TreeGrafter"/>
</dbReference>
<keyword evidence="2" id="KW-0813">Transport</keyword>
<evidence type="ECO:0000256" key="1">
    <source>
        <dbReference type="ARBA" id="ARBA00004651"/>
    </source>
</evidence>
<dbReference type="SMART" id="SM00382">
    <property type="entry name" value="AAA"/>
    <property type="match status" value="1"/>
</dbReference>
<feature type="transmembrane region" description="Helical" evidence="11">
    <location>
        <begin position="171"/>
        <end position="189"/>
    </location>
</feature>
<dbReference type="GO" id="GO:0005886">
    <property type="term" value="C:plasma membrane"/>
    <property type="evidence" value="ECO:0007669"/>
    <property type="project" value="UniProtKB-SubCell"/>
</dbReference>
<evidence type="ECO:0000256" key="2">
    <source>
        <dbReference type="ARBA" id="ARBA00022448"/>
    </source>
</evidence>
<dbReference type="InterPro" id="IPR011917">
    <property type="entry name" value="ABC_transpr_lipidA"/>
</dbReference>
<keyword evidence="4 11" id="KW-0812">Transmembrane</keyword>
<dbReference type="InterPro" id="IPR039421">
    <property type="entry name" value="Type_1_exporter"/>
</dbReference>
<dbReference type="PROSITE" id="PS50893">
    <property type="entry name" value="ABC_TRANSPORTER_2"/>
    <property type="match status" value="1"/>
</dbReference>
<dbReference type="Pfam" id="PF00664">
    <property type="entry name" value="ABC_membrane"/>
    <property type="match status" value="1"/>
</dbReference>
<sequence>MSKHSENQASESGLVVYKRLLGYLKSYKVQFAISIAGFLVYSLTQASFGYIIEQFIKALRMPESTSLLYVPILVVVLAFARGASFFVANFAMSKVSLGIINDLRKQVFDKMLYLPSQYYDSRNSAELVSLITFNINQVSNSASTAVKTVFREGFTVLALLAYLFYQNWQLTAIFLLVAPFMAGIVALASRQFSKLSKRIQDSMGNLAHITNESVNGYRLVRGYGGEGYERQRFNQASERNTKQGIRFNFIHSLQTPVLQFILSVALALVMLLVLNMEGAPEEHVAYIVMAGLLARPIRALTQISGQIQKGVAAAQSVFEVIDIPSEQDEGSYTVARAGGTIAINALSFRYTAIDSQVLRNINLHIPRGQSVALVGRSGSGKTTLASLISRFYEPSEGSITLDGVALSEYKQSNLRQQIALVSQNITLFNCTVAENIAYGHLADASMEAIRAAAKAAHALDFIEQLPEGFNTIIGEDGTRLSGGQRQRLAIARALLKDAPVLILDEATSALDTESERKIQAALTELMKNRTTIVIAHRLSTIENADTIVVMDNGEIIEQGSHEQLLAANGMYAGLHTSQALIQDDQG</sequence>
<dbReference type="AlphaFoldDB" id="A0AAV3U1E8"/>
<keyword evidence="3" id="KW-1003">Cell membrane</keyword>
<keyword evidence="7" id="KW-1278">Translocase</keyword>
<feature type="transmembrane region" description="Helical" evidence="11">
    <location>
        <begin position="68"/>
        <end position="91"/>
    </location>
</feature>
<evidence type="ECO:0000259" key="12">
    <source>
        <dbReference type="PROSITE" id="PS50893"/>
    </source>
</evidence>
<dbReference type="SUPFAM" id="SSF90123">
    <property type="entry name" value="ABC transporter transmembrane region"/>
    <property type="match status" value="1"/>
</dbReference>
<keyword evidence="5" id="KW-0547">Nucleotide-binding</keyword>
<keyword evidence="10 11" id="KW-0472">Membrane</keyword>
<evidence type="ECO:0000256" key="9">
    <source>
        <dbReference type="ARBA" id="ARBA00023055"/>
    </source>
</evidence>
<evidence type="ECO:0000256" key="11">
    <source>
        <dbReference type="SAM" id="Phobius"/>
    </source>
</evidence>
<evidence type="ECO:0000256" key="4">
    <source>
        <dbReference type="ARBA" id="ARBA00022692"/>
    </source>
</evidence>
<protein>
    <submittedName>
        <fullName evidence="14">Lipid A export permease/ATP-binding protein MsbA</fullName>
    </submittedName>
</protein>
<dbReference type="Proteomes" id="UP001409585">
    <property type="component" value="Unassembled WGS sequence"/>
</dbReference>
<dbReference type="GO" id="GO:0016887">
    <property type="term" value="F:ATP hydrolysis activity"/>
    <property type="evidence" value="ECO:0007669"/>
    <property type="project" value="InterPro"/>
</dbReference>
<evidence type="ECO:0000256" key="7">
    <source>
        <dbReference type="ARBA" id="ARBA00022967"/>
    </source>
</evidence>
<evidence type="ECO:0000256" key="6">
    <source>
        <dbReference type="ARBA" id="ARBA00022840"/>
    </source>
</evidence>
<keyword evidence="6" id="KW-0067">ATP-binding</keyword>
<dbReference type="InterPro" id="IPR011527">
    <property type="entry name" value="ABC1_TM_dom"/>
</dbReference>
<gene>
    <name evidence="14" type="primary">msbA</name>
    <name evidence="14" type="ORF">GCM10025791_19650</name>
</gene>
<evidence type="ECO:0000256" key="3">
    <source>
        <dbReference type="ARBA" id="ARBA00022475"/>
    </source>
</evidence>
<evidence type="ECO:0000256" key="8">
    <source>
        <dbReference type="ARBA" id="ARBA00022989"/>
    </source>
</evidence>
<reference evidence="15" key="1">
    <citation type="journal article" date="2019" name="Int. J. Syst. Evol. Microbiol.">
        <title>The Global Catalogue of Microorganisms (GCM) 10K type strain sequencing project: providing services to taxonomists for standard genome sequencing and annotation.</title>
        <authorList>
            <consortium name="The Broad Institute Genomics Platform"/>
            <consortium name="The Broad Institute Genome Sequencing Center for Infectious Disease"/>
            <person name="Wu L."/>
            <person name="Ma J."/>
        </authorList>
    </citation>
    <scope>NUCLEOTIDE SEQUENCE [LARGE SCALE GENOMIC DNA]</scope>
    <source>
        <strain evidence="15">JCM 19134</strain>
    </source>
</reference>
<evidence type="ECO:0000313" key="14">
    <source>
        <dbReference type="EMBL" id="GAA4941297.1"/>
    </source>
</evidence>
<keyword evidence="15" id="KW-1185">Reference proteome</keyword>
<evidence type="ECO:0000259" key="13">
    <source>
        <dbReference type="PROSITE" id="PS50929"/>
    </source>
</evidence>
<dbReference type="InterPro" id="IPR003593">
    <property type="entry name" value="AAA+_ATPase"/>
</dbReference>
<dbReference type="InterPro" id="IPR017871">
    <property type="entry name" value="ABC_transporter-like_CS"/>
</dbReference>
<feature type="transmembrane region" description="Helical" evidence="11">
    <location>
        <begin position="29"/>
        <end position="48"/>
    </location>
</feature>
<dbReference type="InterPro" id="IPR027417">
    <property type="entry name" value="P-loop_NTPase"/>
</dbReference>
<dbReference type="Pfam" id="PF00005">
    <property type="entry name" value="ABC_tran"/>
    <property type="match status" value="1"/>
</dbReference>
<comment type="subcellular location">
    <subcellularLocation>
        <location evidence="1">Cell membrane</location>
        <topology evidence="1">Multi-pass membrane protein</topology>
    </subcellularLocation>
</comment>
<dbReference type="InterPro" id="IPR036640">
    <property type="entry name" value="ABC1_TM_sf"/>
</dbReference>
<feature type="domain" description="ABC transmembrane type-1" evidence="13">
    <location>
        <begin position="32"/>
        <end position="309"/>
    </location>
</feature>
<evidence type="ECO:0000256" key="5">
    <source>
        <dbReference type="ARBA" id="ARBA00022741"/>
    </source>
</evidence>
<feature type="transmembrane region" description="Helical" evidence="11">
    <location>
        <begin position="256"/>
        <end position="274"/>
    </location>
</feature>
<dbReference type="EMBL" id="BAABLX010000012">
    <property type="protein sequence ID" value="GAA4941297.1"/>
    <property type="molecule type" value="Genomic_DNA"/>
</dbReference>
<keyword evidence="8 11" id="KW-1133">Transmembrane helix</keyword>
<evidence type="ECO:0000313" key="15">
    <source>
        <dbReference type="Proteomes" id="UP001409585"/>
    </source>
</evidence>
<name>A0AAV3U1E8_9ALTE</name>
<dbReference type="GO" id="GO:0005524">
    <property type="term" value="F:ATP binding"/>
    <property type="evidence" value="ECO:0007669"/>
    <property type="project" value="UniProtKB-KW"/>
</dbReference>
<keyword evidence="9" id="KW-0445">Lipid transport</keyword>
<dbReference type="GO" id="GO:0034040">
    <property type="term" value="F:ATPase-coupled lipid transmembrane transporter activity"/>
    <property type="evidence" value="ECO:0007669"/>
    <property type="project" value="InterPro"/>
</dbReference>
<dbReference type="Gene3D" id="1.20.1560.10">
    <property type="entry name" value="ABC transporter type 1, transmembrane domain"/>
    <property type="match status" value="1"/>
</dbReference>
<organism evidence="14 15">
    <name type="scientific">Halioxenophilus aromaticivorans</name>
    <dbReference type="NCBI Taxonomy" id="1306992"/>
    <lineage>
        <taxon>Bacteria</taxon>
        <taxon>Pseudomonadati</taxon>
        <taxon>Pseudomonadota</taxon>
        <taxon>Gammaproteobacteria</taxon>
        <taxon>Alteromonadales</taxon>
        <taxon>Alteromonadaceae</taxon>
        <taxon>Halioxenophilus</taxon>
    </lineage>
</organism>
<dbReference type="NCBIfam" id="TIGR02203">
    <property type="entry name" value="MsbA_lipidA"/>
    <property type="match status" value="1"/>
</dbReference>
<dbReference type="CDD" id="cd18552">
    <property type="entry name" value="ABC_6TM_MsbA_like"/>
    <property type="match status" value="1"/>
</dbReference>
<dbReference type="PROSITE" id="PS00211">
    <property type="entry name" value="ABC_TRANSPORTER_1"/>
    <property type="match status" value="1"/>
</dbReference>
<feature type="domain" description="ABC transporter" evidence="12">
    <location>
        <begin position="343"/>
        <end position="577"/>
    </location>
</feature>
<evidence type="ECO:0000256" key="10">
    <source>
        <dbReference type="ARBA" id="ARBA00023136"/>
    </source>
</evidence>
<dbReference type="Gene3D" id="3.40.50.300">
    <property type="entry name" value="P-loop containing nucleotide triphosphate hydrolases"/>
    <property type="match status" value="1"/>
</dbReference>
<accession>A0AAV3U1E8</accession>
<dbReference type="SUPFAM" id="SSF52540">
    <property type="entry name" value="P-loop containing nucleoside triphosphate hydrolases"/>
    <property type="match status" value="1"/>
</dbReference>
<dbReference type="InterPro" id="IPR003439">
    <property type="entry name" value="ABC_transporter-like_ATP-bd"/>
</dbReference>
<dbReference type="PROSITE" id="PS50929">
    <property type="entry name" value="ABC_TM1F"/>
    <property type="match status" value="1"/>
</dbReference>
<dbReference type="PANTHER" id="PTHR43394:SF1">
    <property type="entry name" value="ATP-BINDING CASSETTE SUB-FAMILY B MEMBER 10, MITOCHONDRIAL"/>
    <property type="match status" value="1"/>
</dbReference>
<dbReference type="RefSeq" id="WP_345420914.1">
    <property type="nucleotide sequence ID" value="NZ_AP031496.1"/>
</dbReference>
<comment type="caution">
    <text evidence="14">The sequence shown here is derived from an EMBL/GenBank/DDBJ whole genome shotgun (WGS) entry which is preliminary data.</text>
</comment>
<dbReference type="PANTHER" id="PTHR43394">
    <property type="entry name" value="ATP-DEPENDENT PERMEASE MDL1, MITOCHONDRIAL"/>
    <property type="match status" value="1"/>
</dbReference>
<dbReference type="FunFam" id="3.40.50.300:FF:000140">
    <property type="entry name" value="Lipid A export ATP-binding/permease protein MsbA"/>
    <property type="match status" value="1"/>
</dbReference>
<proteinExistence type="predicted"/>